<keyword evidence="7" id="KW-1185">Reference proteome</keyword>
<reference evidence="6 7" key="1">
    <citation type="submission" date="2022-10" db="EMBL/GenBank/DDBJ databases">
        <title>The complete genomes of actinobacterial strains from the NBC collection.</title>
        <authorList>
            <person name="Joergensen T.S."/>
            <person name="Alvarez Arevalo M."/>
            <person name="Sterndorff E.B."/>
            <person name="Faurdal D."/>
            <person name="Vuksanovic O."/>
            <person name="Mourched A.-S."/>
            <person name="Charusanti P."/>
            <person name="Shaw S."/>
            <person name="Blin K."/>
            <person name="Weber T."/>
        </authorList>
    </citation>
    <scope>NUCLEOTIDE SEQUENCE [LARGE SCALE GENOMIC DNA]</scope>
    <source>
        <strain evidence="6 7">NBC_00456</strain>
    </source>
</reference>
<evidence type="ECO:0000256" key="4">
    <source>
        <dbReference type="ARBA" id="ARBA00038652"/>
    </source>
</evidence>
<dbReference type="InterPro" id="IPR000055">
    <property type="entry name" value="Restrct_endonuc_typeI_TRD"/>
</dbReference>
<dbReference type="CDD" id="cd17266">
    <property type="entry name" value="RMtype1_S_Sau1132ORF3780P-TRD2-CR2_like"/>
    <property type="match status" value="1"/>
</dbReference>
<feature type="domain" description="Type I restriction modification DNA specificity" evidence="5">
    <location>
        <begin position="21"/>
        <end position="175"/>
    </location>
</feature>
<gene>
    <name evidence="6" type="ORF">OHB29_18705</name>
</gene>
<protein>
    <submittedName>
        <fullName evidence="6">Restriction endonuclease subunit S</fullName>
        <ecNumber evidence="6">3.1.21.-</ecNumber>
    </submittedName>
</protein>
<evidence type="ECO:0000313" key="7">
    <source>
        <dbReference type="Proteomes" id="UP001341259"/>
    </source>
</evidence>
<evidence type="ECO:0000256" key="3">
    <source>
        <dbReference type="ARBA" id="ARBA00023125"/>
    </source>
</evidence>
<keyword evidence="3" id="KW-0238">DNA-binding</keyword>
<dbReference type="InterPro" id="IPR051212">
    <property type="entry name" value="Type-I_RE_S_subunit"/>
</dbReference>
<comment type="similarity">
    <text evidence="1">Belongs to the type-I restriction system S methylase family.</text>
</comment>
<name>A0ABZ1NU78_STRVL</name>
<dbReference type="GO" id="GO:0004519">
    <property type="term" value="F:endonuclease activity"/>
    <property type="evidence" value="ECO:0007669"/>
    <property type="project" value="UniProtKB-KW"/>
</dbReference>
<dbReference type="InterPro" id="IPR044946">
    <property type="entry name" value="Restrct_endonuc_typeI_TRD_sf"/>
</dbReference>
<evidence type="ECO:0000256" key="1">
    <source>
        <dbReference type="ARBA" id="ARBA00010923"/>
    </source>
</evidence>
<dbReference type="SUPFAM" id="SSF116734">
    <property type="entry name" value="DNA methylase specificity domain"/>
    <property type="match status" value="2"/>
</dbReference>
<evidence type="ECO:0000259" key="5">
    <source>
        <dbReference type="Pfam" id="PF01420"/>
    </source>
</evidence>
<dbReference type="CDD" id="cd17261">
    <property type="entry name" value="RMtype1_S_EcoKI-TRD2-CR2_like"/>
    <property type="match status" value="1"/>
</dbReference>
<dbReference type="EMBL" id="CP107906">
    <property type="protein sequence ID" value="WUG94915.1"/>
    <property type="molecule type" value="Genomic_DNA"/>
</dbReference>
<keyword evidence="6" id="KW-0540">Nuclease</keyword>
<dbReference type="Proteomes" id="UP001341259">
    <property type="component" value="Chromosome"/>
</dbReference>
<dbReference type="RefSeq" id="WP_328339857.1">
    <property type="nucleotide sequence ID" value="NZ_CP107906.1"/>
</dbReference>
<dbReference type="PANTHER" id="PTHR43140">
    <property type="entry name" value="TYPE-1 RESTRICTION ENZYME ECOKI SPECIFICITY PROTEIN"/>
    <property type="match status" value="1"/>
</dbReference>
<sequence length="404" mass="44071">MNPLRAKSLTRIGWLQGLSIPSDWAESKVKYVAPGMQAGEAITAESIEPTGTYPVYGGNGLRGYTEQKTHHGTRILIGRQGALCGNVHLVSGEYWVSEHAIVVRPGDTADARWLAYLLEVMNLGQYSQTAAQPGIGTAQINALSVPVPPAQEQRVIADYLDRETARIDTLIKEQQRLIEILGERKVAAMATATASGEPVALRRVVTRIRQGWSPNCESWPPNGVTEWGVLKVGCSNSGTFDPTESKRLPDETTPRPEFVVEPGEIVMSRANTKELVGASAVVDCAYPRLMLSDLNYGLTVASGVDPEFVSYALRSGHVRYQISLASKGTSPSMQKISQRDIRDLILQLPPLDEQRRIVADLDEQTAKIDSLIAEAEGFIELSRERRSALITAAVTGQIDVREVA</sequence>
<dbReference type="EC" id="3.1.21.-" evidence="6"/>
<evidence type="ECO:0000313" key="6">
    <source>
        <dbReference type="EMBL" id="WUG94915.1"/>
    </source>
</evidence>
<accession>A0ABZ1NU78</accession>
<dbReference type="PANTHER" id="PTHR43140:SF1">
    <property type="entry name" value="TYPE I RESTRICTION ENZYME ECOKI SPECIFICITY SUBUNIT"/>
    <property type="match status" value="1"/>
</dbReference>
<evidence type="ECO:0000256" key="2">
    <source>
        <dbReference type="ARBA" id="ARBA00022747"/>
    </source>
</evidence>
<dbReference type="GO" id="GO:0016787">
    <property type="term" value="F:hydrolase activity"/>
    <property type="evidence" value="ECO:0007669"/>
    <property type="project" value="UniProtKB-KW"/>
</dbReference>
<organism evidence="6 7">
    <name type="scientific">Streptomyces violaceus</name>
    <name type="common">Streptomyces venezuelae</name>
    <dbReference type="NCBI Taxonomy" id="1936"/>
    <lineage>
        <taxon>Bacteria</taxon>
        <taxon>Bacillati</taxon>
        <taxon>Actinomycetota</taxon>
        <taxon>Actinomycetes</taxon>
        <taxon>Kitasatosporales</taxon>
        <taxon>Streptomycetaceae</taxon>
        <taxon>Streptomyces</taxon>
    </lineage>
</organism>
<keyword evidence="2" id="KW-0680">Restriction system</keyword>
<dbReference type="Pfam" id="PF01420">
    <property type="entry name" value="Methylase_S"/>
    <property type="match status" value="1"/>
</dbReference>
<keyword evidence="6" id="KW-0255">Endonuclease</keyword>
<keyword evidence="6" id="KW-0378">Hydrolase</keyword>
<comment type="subunit">
    <text evidence="4">The methyltransferase is composed of M and S polypeptides.</text>
</comment>
<dbReference type="Gene3D" id="3.90.220.20">
    <property type="entry name" value="DNA methylase specificity domains"/>
    <property type="match status" value="2"/>
</dbReference>
<proteinExistence type="inferred from homology"/>